<dbReference type="PROSITE" id="PS51318">
    <property type="entry name" value="TAT"/>
    <property type="match status" value="1"/>
</dbReference>
<evidence type="ECO:0000313" key="2">
    <source>
        <dbReference type="EMBL" id="TDC75731.1"/>
    </source>
</evidence>
<proteinExistence type="predicted"/>
<feature type="signal peptide" evidence="1">
    <location>
        <begin position="1"/>
        <end position="26"/>
    </location>
</feature>
<reference evidence="2 3" key="1">
    <citation type="submission" date="2019-03" db="EMBL/GenBank/DDBJ databases">
        <title>Draft genome sequences of novel Actinobacteria.</title>
        <authorList>
            <person name="Sahin N."/>
            <person name="Ay H."/>
            <person name="Saygin H."/>
        </authorList>
    </citation>
    <scope>NUCLEOTIDE SEQUENCE [LARGE SCALE GENOMIC DNA]</scope>
    <source>
        <strain evidence="2 3">DSM 41900</strain>
    </source>
</reference>
<gene>
    <name evidence="2" type="ORF">E1283_11600</name>
</gene>
<dbReference type="InterPro" id="IPR006311">
    <property type="entry name" value="TAT_signal"/>
</dbReference>
<dbReference type="RefSeq" id="WP_207930365.1">
    <property type="nucleotide sequence ID" value="NZ_SMKI01000096.1"/>
</dbReference>
<keyword evidence="3" id="KW-1185">Reference proteome</keyword>
<dbReference type="Proteomes" id="UP000295345">
    <property type="component" value="Unassembled WGS sequence"/>
</dbReference>
<dbReference type="EMBL" id="SMKI01000096">
    <property type="protein sequence ID" value="TDC75731.1"/>
    <property type="molecule type" value="Genomic_DNA"/>
</dbReference>
<name>A0A4R4TDZ9_9ACTN</name>
<protein>
    <submittedName>
        <fullName evidence="2">Uncharacterized protein</fullName>
    </submittedName>
</protein>
<accession>A0A4R4TDZ9</accession>
<keyword evidence="1" id="KW-0732">Signal</keyword>
<feature type="non-terminal residue" evidence="2">
    <location>
        <position position="76"/>
    </location>
</feature>
<comment type="caution">
    <text evidence="2">The sequence shown here is derived from an EMBL/GenBank/DDBJ whole genome shotgun (WGS) entry which is preliminary data.</text>
</comment>
<dbReference type="AlphaFoldDB" id="A0A4R4TDZ9"/>
<sequence length="76" mass="7401">MNIAQRTRLAGAGAAVLLATAGIAGAAAPAAAAGTAVPASFLGCPPAAEGTAPRHGICLCVWFPLPPWWPPGCPTP</sequence>
<organism evidence="2 3">
    <name type="scientific">Streptomyces hainanensis</name>
    <dbReference type="NCBI Taxonomy" id="402648"/>
    <lineage>
        <taxon>Bacteria</taxon>
        <taxon>Bacillati</taxon>
        <taxon>Actinomycetota</taxon>
        <taxon>Actinomycetes</taxon>
        <taxon>Kitasatosporales</taxon>
        <taxon>Streptomycetaceae</taxon>
        <taxon>Streptomyces</taxon>
    </lineage>
</organism>
<evidence type="ECO:0000256" key="1">
    <source>
        <dbReference type="SAM" id="SignalP"/>
    </source>
</evidence>
<feature type="chain" id="PRO_5039093390" evidence="1">
    <location>
        <begin position="27"/>
        <end position="76"/>
    </location>
</feature>
<evidence type="ECO:0000313" key="3">
    <source>
        <dbReference type="Proteomes" id="UP000295345"/>
    </source>
</evidence>